<feature type="domain" description="NADH:flavin oxidoreductase/NADH oxidase N-terminal" evidence="2">
    <location>
        <begin position="8"/>
        <end position="338"/>
    </location>
</feature>
<sequence length="375" mass="41155">MSSTRLASPLAVGKMQLKQRIAMAPLTRFRATVEHVPNDLMLEYYSQRASVPGTLLITEATFMSPKAGGYNNVPGIYNADQVKAWRKITDAVHARGSYIYCQLWHLGRAAKKSVADSEGFKVVSSSAVPLSEEGSAVPEALTVDEIRQTVQDYVTAAKNAIEAGFDGVEVHGANGYLIDQFIQDTCNKRTDDYGGSIENRSRFAVEVVTAVSQAVGPERTGLRLSPFSVFQDMRMADPIPQFSDIIRKISPLNLAYLHVVAPDIAGNANVSCPSTDSLDFVVDLWSQPLLVAGNMTEEAAKKLVEVEYPSKDVIAVFGRYFIANPDLPFRVLNSIPLNPFNPATFYSQSPVGYVDQPFSKEFEAKYGVQAQQLRN</sequence>
<dbReference type="InterPro" id="IPR045247">
    <property type="entry name" value="Oye-like"/>
</dbReference>
<dbReference type="FunFam" id="3.20.20.70:FF:000138">
    <property type="entry name" value="NADPH dehydrogenase 1"/>
    <property type="match status" value="1"/>
</dbReference>
<reference evidence="3" key="2">
    <citation type="submission" date="2023-06" db="EMBL/GenBank/DDBJ databases">
        <authorList>
            <consortium name="Lawrence Berkeley National Laboratory"/>
            <person name="Haridas S."/>
            <person name="Hensen N."/>
            <person name="Bonometti L."/>
            <person name="Westerberg I."/>
            <person name="Brannstrom I.O."/>
            <person name="Guillou S."/>
            <person name="Cros-Aarteil S."/>
            <person name="Calhoun S."/>
            <person name="Kuo A."/>
            <person name="Mondo S."/>
            <person name="Pangilinan J."/>
            <person name="Riley R."/>
            <person name="LaButti K."/>
            <person name="Andreopoulos B."/>
            <person name="Lipzen A."/>
            <person name="Chen C."/>
            <person name="Yanf M."/>
            <person name="Daum C."/>
            <person name="Ng V."/>
            <person name="Clum A."/>
            <person name="Steindorff A."/>
            <person name="Ohm R."/>
            <person name="Martin F."/>
            <person name="Silar P."/>
            <person name="Natvig D."/>
            <person name="Lalanne C."/>
            <person name="Gautier V."/>
            <person name="Ament-velasquez S.L."/>
            <person name="Kruys A."/>
            <person name="Hutchinson M.I."/>
            <person name="Powell A.J."/>
            <person name="Barry K."/>
            <person name="Miller A.N."/>
            <person name="Grigoriev I.V."/>
            <person name="Debuchy R."/>
            <person name="Gladieux P."/>
            <person name="Thoren M.H."/>
            <person name="Johannesson H."/>
        </authorList>
    </citation>
    <scope>NUCLEOTIDE SEQUENCE</scope>
    <source>
        <strain evidence="3">CBS 232.78</strain>
    </source>
</reference>
<proteinExistence type="predicted"/>
<dbReference type="GO" id="GO:0010181">
    <property type="term" value="F:FMN binding"/>
    <property type="evidence" value="ECO:0007669"/>
    <property type="project" value="InterPro"/>
</dbReference>
<evidence type="ECO:0000259" key="2">
    <source>
        <dbReference type="Pfam" id="PF00724"/>
    </source>
</evidence>
<name>A0AAE0NZJ9_9PEZI</name>
<dbReference type="PANTHER" id="PTHR22893:SF91">
    <property type="entry name" value="NADPH DEHYDROGENASE 2-RELATED"/>
    <property type="match status" value="1"/>
</dbReference>
<organism evidence="3 4">
    <name type="scientific">Podospora didyma</name>
    <dbReference type="NCBI Taxonomy" id="330526"/>
    <lineage>
        <taxon>Eukaryota</taxon>
        <taxon>Fungi</taxon>
        <taxon>Dikarya</taxon>
        <taxon>Ascomycota</taxon>
        <taxon>Pezizomycotina</taxon>
        <taxon>Sordariomycetes</taxon>
        <taxon>Sordariomycetidae</taxon>
        <taxon>Sordariales</taxon>
        <taxon>Podosporaceae</taxon>
        <taxon>Podospora</taxon>
    </lineage>
</organism>
<evidence type="ECO:0000256" key="1">
    <source>
        <dbReference type="ARBA" id="ARBA00022630"/>
    </source>
</evidence>
<dbReference type="Gene3D" id="3.20.20.70">
    <property type="entry name" value="Aldolase class I"/>
    <property type="match status" value="1"/>
</dbReference>
<accession>A0AAE0NZJ9</accession>
<dbReference type="InterPro" id="IPR001155">
    <property type="entry name" value="OxRdtase_FMN_N"/>
</dbReference>
<dbReference type="SUPFAM" id="SSF51395">
    <property type="entry name" value="FMN-linked oxidoreductases"/>
    <property type="match status" value="1"/>
</dbReference>
<evidence type="ECO:0000313" key="3">
    <source>
        <dbReference type="EMBL" id="KAK3390641.1"/>
    </source>
</evidence>
<dbReference type="Pfam" id="PF00724">
    <property type="entry name" value="Oxidored_FMN"/>
    <property type="match status" value="1"/>
</dbReference>
<dbReference type="PANTHER" id="PTHR22893">
    <property type="entry name" value="NADH OXIDOREDUCTASE-RELATED"/>
    <property type="match status" value="1"/>
</dbReference>
<dbReference type="EMBL" id="JAULSW010000002">
    <property type="protein sequence ID" value="KAK3390641.1"/>
    <property type="molecule type" value="Genomic_DNA"/>
</dbReference>
<keyword evidence="1" id="KW-0285">Flavoprotein</keyword>
<dbReference type="CDD" id="cd02933">
    <property type="entry name" value="OYE_like_FMN"/>
    <property type="match status" value="1"/>
</dbReference>
<dbReference type="Proteomes" id="UP001285441">
    <property type="component" value="Unassembled WGS sequence"/>
</dbReference>
<reference evidence="3" key="1">
    <citation type="journal article" date="2023" name="Mol. Phylogenet. Evol.">
        <title>Genome-scale phylogeny and comparative genomics of the fungal order Sordariales.</title>
        <authorList>
            <person name="Hensen N."/>
            <person name="Bonometti L."/>
            <person name="Westerberg I."/>
            <person name="Brannstrom I.O."/>
            <person name="Guillou S."/>
            <person name="Cros-Aarteil S."/>
            <person name="Calhoun S."/>
            <person name="Haridas S."/>
            <person name="Kuo A."/>
            <person name="Mondo S."/>
            <person name="Pangilinan J."/>
            <person name="Riley R."/>
            <person name="LaButti K."/>
            <person name="Andreopoulos B."/>
            <person name="Lipzen A."/>
            <person name="Chen C."/>
            <person name="Yan M."/>
            <person name="Daum C."/>
            <person name="Ng V."/>
            <person name="Clum A."/>
            <person name="Steindorff A."/>
            <person name="Ohm R.A."/>
            <person name="Martin F."/>
            <person name="Silar P."/>
            <person name="Natvig D.O."/>
            <person name="Lalanne C."/>
            <person name="Gautier V."/>
            <person name="Ament-Velasquez S.L."/>
            <person name="Kruys A."/>
            <person name="Hutchinson M.I."/>
            <person name="Powell A.J."/>
            <person name="Barry K."/>
            <person name="Miller A.N."/>
            <person name="Grigoriev I.V."/>
            <person name="Debuchy R."/>
            <person name="Gladieux P."/>
            <person name="Hiltunen Thoren M."/>
            <person name="Johannesson H."/>
        </authorList>
    </citation>
    <scope>NUCLEOTIDE SEQUENCE</scope>
    <source>
        <strain evidence="3">CBS 232.78</strain>
    </source>
</reference>
<keyword evidence="4" id="KW-1185">Reference proteome</keyword>
<dbReference type="GO" id="GO:0003959">
    <property type="term" value="F:NADPH dehydrogenase activity"/>
    <property type="evidence" value="ECO:0007669"/>
    <property type="project" value="TreeGrafter"/>
</dbReference>
<comment type="caution">
    <text evidence="3">The sequence shown here is derived from an EMBL/GenBank/DDBJ whole genome shotgun (WGS) entry which is preliminary data.</text>
</comment>
<dbReference type="InterPro" id="IPR013785">
    <property type="entry name" value="Aldolase_TIM"/>
</dbReference>
<dbReference type="AlphaFoldDB" id="A0AAE0NZJ9"/>
<protein>
    <recommendedName>
        <fullName evidence="2">NADH:flavin oxidoreductase/NADH oxidase N-terminal domain-containing protein</fullName>
    </recommendedName>
</protein>
<evidence type="ECO:0000313" key="4">
    <source>
        <dbReference type="Proteomes" id="UP001285441"/>
    </source>
</evidence>
<gene>
    <name evidence="3" type="ORF">B0H63DRAFT_466202</name>
</gene>